<dbReference type="EMBL" id="GG693871">
    <property type="protein sequence ID" value="EES52906.1"/>
    <property type="molecule type" value="Genomic_DNA"/>
</dbReference>
<dbReference type="Pfam" id="PF00005">
    <property type="entry name" value="ABC_tran"/>
    <property type="match status" value="1"/>
</dbReference>
<name>C6HWU6_9BACT</name>
<dbReference type="PANTHER" id="PTHR42788">
    <property type="entry name" value="TAURINE IMPORT ATP-BINDING PROTEIN-RELATED"/>
    <property type="match status" value="1"/>
</dbReference>
<dbReference type="SUPFAM" id="SSF52540">
    <property type="entry name" value="P-loop containing nucleoside triphosphate hydrolases"/>
    <property type="match status" value="1"/>
</dbReference>
<organism evidence="5 6">
    <name type="scientific">Leptospirillum ferrodiazotrophum</name>
    <dbReference type="NCBI Taxonomy" id="412449"/>
    <lineage>
        <taxon>Bacteria</taxon>
        <taxon>Pseudomonadati</taxon>
        <taxon>Nitrospirota</taxon>
        <taxon>Nitrospiria</taxon>
        <taxon>Nitrospirales</taxon>
        <taxon>Nitrospiraceae</taxon>
        <taxon>Leptospirillum</taxon>
    </lineage>
</organism>
<gene>
    <name evidence="5" type="ORF">UBAL3_82700021</name>
</gene>
<keyword evidence="6" id="KW-1185">Reference proteome</keyword>
<dbReference type="Gene3D" id="3.40.50.300">
    <property type="entry name" value="P-loop containing nucleotide triphosphate hydrolases"/>
    <property type="match status" value="1"/>
</dbReference>
<dbReference type="InterPro" id="IPR003439">
    <property type="entry name" value="ABC_transporter-like_ATP-bd"/>
</dbReference>
<dbReference type="Proteomes" id="UP000009374">
    <property type="component" value="Unassembled WGS sequence"/>
</dbReference>
<dbReference type="PROSITE" id="PS50893">
    <property type="entry name" value="ABC_TRANSPORTER_2"/>
    <property type="match status" value="1"/>
</dbReference>
<dbReference type="PROSITE" id="PS00211">
    <property type="entry name" value="ABC_TRANSPORTER_1"/>
    <property type="match status" value="1"/>
</dbReference>
<keyword evidence="3 5" id="KW-0067">ATP-binding</keyword>
<dbReference type="GO" id="GO:0016887">
    <property type="term" value="F:ATP hydrolysis activity"/>
    <property type="evidence" value="ECO:0007669"/>
    <property type="project" value="InterPro"/>
</dbReference>
<proteinExistence type="predicted"/>
<evidence type="ECO:0000259" key="4">
    <source>
        <dbReference type="PROSITE" id="PS50893"/>
    </source>
</evidence>
<evidence type="ECO:0000256" key="3">
    <source>
        <dbReference type="ARBA" id="ARBA00022840"/>
    </source>
</evidence>
<feature type="domain" description="ABC transporter" evidence="4">
    <location>
        <begin position="9"/>
        <end position="243"/>
    </location>
</feature>
<dbReference type="InterPro" id="IPR050166">
    <property type="entry name" value="ABC_transporter_ATP-bind"/>
</dbReference>
<evidence type="ECO:0000313" key="6">
    <source>
        <dbReference type="Proteomes" id="UP000009374"/>
    </source>
</evidence>
<dbReference type="InterPro" id="IPR027417">
    <property type="entry name" value="P-loop_NTPase"/>
</dbReference>
<keyword evidence="2" id="KW-0547">Nucleotide-binding</keyword>
<keyword evidence="1" id="KW-0813">Transport</keyword>
<dbReference type="PANTHER" id="PTHR42788:SF13">
    <property type="entry name" value="ALIPHATIC SULFONATES IMPORT ATP-BINDING PROTEIN SSUB"/>
    <property type="match status" value="1"/>
</dbReference>
<evidence type="ECO:0000313" key="5">
    <source>
        <dbReference type="EMBL" id="EES52906.1"/>
    </source>
</evidence>
<dbReference type="CDD" id="cd03293">
    <property type="entry name" value="ABC_NrtD_SsuB_transporters"/>
    <property type="match status" value="1"/>
</dbReference>
<evidence type="ECO:0000256" key="1">
    <source>
        <dbReference type="ARBA" id="ARBA00022448"/>
    </source>
</evidence>
<protein>
    <submittedName>
        <fullName evidence="5">ABC transporter, ATP-binding protein</fullName>
    </submittedName>
</protein>
<accession>C6HWU6</accession>
<dbReference type="GO" id="GO:0005524">
    <property type="term" value="F:ATP binding"/>
    <property type="evidence" value="ECO:0007669"/>
    <property type="project" value="UniProtKB-KW"/>
</dbReference>
<reference evidence="5 6" key="1">
    <citation type="journal article" date="2009" name="Appl. Environ. Microbiol.">
        <title>Community genomic and proteomic analyses of chemoautotrophic iron-oxidizing "Leptospirillum rubarum" (Group II) and "Leptospirillum ferrodiazotrophum" (Group III) bacteria in acid mine drainage biofilms.</title>
        <authorList>
            <person name="Goltsman D.S."/>
            <person name="Denef V.J."/>
            <person name="Singer S.W."/>
            <person name="VerBerkmoes N.C."/>
            <person name="Lefsrud M."/>
            <person name="Mueller R.S."/>
            <person name="Dick G.J."/>
            <person name="Sun C.L."/>
            <person name="Wheeler K.E."/>
            <person name="Zemla A."/>
            <person name="Baker B.J."/>
            <person name="Hauser L."/>
            <person name="Land M."/>
            <person name="Shah M.B."/>
            <person name="Thelen M.P."/>
            <person name="Hettich R.L."/>
            <person name="Banfield J.F."/>
        </authorList>
    </citation>
    <scope>NUCLEOTIDE SEQUENCE [LARGE SCALE GENOMIC DNA]</scope>
</reference>
<dbReference type="AlphaFoldDB" id="C6HWU6"/>
<sequence length="254" mass="28340">MTPDPSPFLSLQDVARDFSRDGRFYRAIENLSLKVAEGEFVAIVGPSGCGKSTLLRILQGLISPSSGEVLYKGAPQEGINSDMAMVFQGFALLPWLSVRDNVALGLVARGRSKAEIDRTVSFYIDKVGLEGYEEAYPRELSGGMKQRVGLARALAIEPRILLMDEPFSNLDALTSVTLRDEVLMLWQDPEMPVRTIVMVTHIIEEALLMADRVVVLSRRPTRVVREIPVTLPRPRSRKHPDFERLSDEIFSLIS</sequence>
<dbReference type="InterPro" id="IPR017871">
    <property type="entry name" value="ABC_transporter-like_CS"/>
</dbReference>
<evidence type="ECO:0000256" key="2">
    <source>
        <dbReference type="ARBA" id="ARBA00022741"/>
    </source>
</evidence>
<dbReference type="InterPro" id="IPR003593">
    <property type="entry name" value="AAA+_ATPase"/>
</dbReference>
<dbReference type="SMART" id="SM00382">
    <property type="entry name" value="AAA"/>
    <property type="match status" value="1"/>
</dbReference>